<evidence type="ECO:0008006" key="3">
    <source>
        <dbReference type="Google" id="ProtNLM"/>
    </source>
</evidence>
<dbReference type="Gene3D" id="1.25.40.10">
    <property type="entry name" value="Tetratricopeptide repeat domain"/>
    <property type="match status" value="1"/>
</dbReference>
<proteinExistence type="predicted"/>
<dbReference type="EMBL" id="JADFTS010000005">
    <property type="protein sequence ID" value="KAF9604626.1"/>
    <property type="molecule type" value="Genomic_DNA"/>
</dbReference>
<reference evidence="1 2" key="1">
    <citation type="submission" date="2020-10" db="EMBL/GenBank/DDBJ databases">
        <title>The Coptis chinensis genome and diversification of protoberbering-type alkaloids.</title>
        <authorList>
            <person name="Wang B."/>
            <person name="Shu S."/>
            <person name="Song C."/>
            <person name="Liu Y."/>
        </authorList>
    </citation>
    <scope>NUCLEOTIDE SEQUENCE [LARGE SCALE GENOMIC DNA]</scope>
    <source>
        <strain evidence="1">HL-2020</strain>
        <tissue evidence="1">Leaf</tissue>
    </source>
</reference>
<dbReference type="InterPro" id="IPR046960">
    <property type="entry name" value="PPR_At4g14850-like_plant"/>
</dbReference>
<accession>A0A835HTR7</accession>
<gene>
    <name evidence="1" type="ORF">IFM89_008892</name>
</gene>
<dbReference type="AlphaFoldDB" id="A0A835HTR7"/>
<evidence type="ECO:0000313" key="1">
    <source>
        <dbReference type="EMBL" id="KAF9604626.1"/>
    </source>
</evidence>
<sequence>MRREGEGVGVNRFSFPPILKASVRVCGVKEGMEIHGVAEKMGFDSDPYVQTWLMGVYIACGCVFEARLVFDKILHRDVVTWCYDRWNLHVTLLVTPTPLFSLPLSNFLSSTLFSPHGHTEGNQFTRTYGEF</sequence>
<dbReference type="PANTHER" id="PTHR47926">
    <property type="entry name" value="PENTATRICOPEPTIDE REPEAT-CONTAINING PROTEIN"/>
    <property type="match status" value="1"/>
</dbReference>
<evidence type="ECO:0000313" key="2">
    <source>
        <dbReference type="Proteomes" id="UP000631114"/>
    </source>
</evidence>
<dbReference type="GO" id="GO:0009451">
    <property type="term" value="P:RNA modification"/>
    <property type="evidence" value="ECO:0007669"/>
    <property type="project" value="InterPro"/>
</dbReference>
<dbReference type="OrthoDB" id="185373at2759"/>
<name>A0A835HTR7_9MAGN</name>
<dbReference type="Proteomes" id="UP000631114">
    <property type="component" value="Unassembled WGS sequence"/>
</dbReference>
<comment type="caution">
    <text evidence="1">The sequence shown here is derived from an EMBL/GenBank/DDBJ whole genome shotgun (WGS) entry which is preliminary data.</text>
</comment>
<dbReference type="PANTHER" id="PTHR47926:SF395">
    <property type="entry name" value="TETRATRICOPEPTIDE-LIKE HELICAL DOMAIN, DYW DOMAIN PROTEIN-RELATED"/>
    <property type="match status" value="1"/>
</dbReference>
<dbReference type="InterPro" id="IPR011990">
    <property type="entry name" value="TPR-like_helical_dom_sf"/>
</dbReference>
<keyword evidence="2" id="KW-1185">Reference proteome</keyword>
<organism evidence="1 2">
    <name type="scientific">Coptis chinensis</name>
    <dbReference type="NCBI Taxonomy" id="261450"/>
    <lineage>
        <taxon>Eukaryota</taxon>
        <taxon>Viridiplantae</taxon>
        <taxon>Streptophyta</taxon>
        <taxon>Embryophyta</taxon>
        <taxon>Tracheophyta</taxon>
        <taxon>Spermatophyta</taxon>
        <taxon>Magnoliopsida</taxon>
        <taxon>Ranunculales</taxon>
        <taxon>Ranunculaceae</taxon>
        <taxon>Coptidoideae</taxon>
        <taxon>Coptis</taxon>
    </lineage>
</organism>
<dbReference type="GO" id="GO:0003723">
    <property type="term" value="F:RNA binding"/>
    <property type="evidence" value="ECO:0007669"/>
    <property type="project" value="InterPro"/>
</dbReference>
<protein>
    <recommendedName>
        <fullName evidence="3">Pentatricopeptide repeat-containing protein</fullName>
    </recommendedName>
</protein>